<dbReference type="RefSeq" id="WP_139755886.1">
    <property type="nucleotide sequence ID" value="NZ_CP039852.1"/>
</dbReference>
<accession>A0A5B7YFK3</accession>
<keyword evidence="1" id="KW-0812">Transmembrane</keyword>
<feature type="transmembrane region" description="Helical" evidence="1">
    <location>
        <begin position="74"/>
        <end position="97"/>
    </location>
</feature>
<dbReference type="EMBL" id="CP039852">
    <property type="protein sequence ID" value="QCZ93139.1"/>
    <property type="molecule type" value="Genomic_DNA"/>
</dbReference>
<keyword evidence="1" id="KW-0472">Membrane</keyword>
<dbReference type="Proteomes" id="UP000304912">
    <property type="component" value="Chromosome"/>
</dbReference>
<evidence type="ECO:0000313" key="3">
    <source>
        <dbReference type="Proteomes" id="UP000304912"/>
    </source>
</evidence>
<protein>
    <submittedName>
        <fullName evidence="2">Uncharacterized protein</fullName>
    </submittedName>
</protein>
<feature type="transmembrane region" description="Helical" evidence="1">
    <location>
        <begin position="44"/>
        <end position="62"/>
    </location>
</feature>
<proteinExistence type="predicted"/>
<dbReference type="KEGG" id="salk:FBQ74_06400"/>
<gene>
    <name evidence="2" type="ORF">FBQ74_06400</name>
</gene>
<evidence type="ECO:0000256" key="1">
    <source>
        <dbReference type="SAM" id="Phobius"/>
    </source>
</evidence>
<name>A0A5B7YFK3_9ALTE</name>
<sequence length="128" mass="14930">MLKTTDYFDHIVLILYVVILGLAMVQHISNIGCAIRLRKKVDTYWVHTLWAILISILQTQMAEHVWGFRGHDNWSNLNVLLLIANPILIYLLVALSFPEMESVDGRVDLKKHFINNQKPFFLSWELLL</sequence>
<keyword evidence="3" id="KW-1185">Reference proteome</keyword>
<feature type="transmembrane region" description="Helical" evidence="1">
    <location>
        <begin position="12"/>
        <end position="32"/>
    </location>
</feature>
<evidence type="ECO:0000313" key="2">
    <source>
        <dbReference type="EMBL" id="QCZ93139.1"/>
    </source>
</evidence>
<reference evidence="2 3" key="1">
    <citation type="submission" date="2019-04" db="EMBL/GenBank/DDBJ databases">
        <title>Salinimonas iocasae sp. nov., a halophilic bacterium isolated from the outer tube casing of tubeworms in Okinawa Trough.</title>
        <authorList>
            <person name="Zhang H."/>
            <person name="Wang H."/>
            <person name="Li C."/>
        </authorList>
    </citation>
    <scope>NUCLEOTIDE SEQUENCE [LARGE SCALE GENOMIC DNA]</scope>
    <source>
        <strain evidence="2 3">KX18D6</strain>
    </source>
</reference>
<dbReference type="AlphaFoldDB" id="A0A5B7YFK3"/>
<dbReference type="OrthoDB" id="7571741at2"/>
<keyword evidence="1" id="KW-1133">Transmembrane helix</keyword>
<organism evidence="2 3">
    <name type="scientific">Salinimonas iocasae</name>
    <dbReference type="NCBI Taxonomy" id="2572577"/>
    <lineage>
        <taxon>Bacteria</taxon>
        <taxon>Pseudomonadati</taxon>
        <taxon>Pseudomonadota</taxon>
        <taxon>Gammaproteobacteria</taxon>
        <taxon>Alteromonadales</taxon>
        <taxon>Alteromonadaceae</taxon>
        <taxon>Alteromonas/Salinimonas group</taxon>
        <taxon>Salinimonas</taxon>
    </lineage>
</organism>